<name>A0AAD6TPW9_9AGAR</name>
<evidence type="ECO:0000256" key="1">
    <source>
        <dbReference type="ARBA" id="ARBA00004141"/>
    </source>
</evidence>
<feature type="transmembrane region" description="Helical" evidence="6">
    <location>
        <begin position="291"/>
        <end position="310"/>
    </location>
</feature>
<feature type="transmembrane region" description="Helical" evidence="6">
    <location>
        <begin position="376"/>
        <end position="396"/>
    </location>
</feature>
<dbReference type="SUPFAM" id="SSF103473">
    <property type="entry name" value="MFS general substrate transporter"/>
    <property type="match status" value="1"/>
</dbReference>
<dbReference type="PANTHER" id="PTHR23502:SF184">
    <property type="entry name" value="MAJOR FACILITATOR SUPERFAMILY (MFS) PROFILE DOMAIN-CONTAINING PROTEIN"/>
    <property type="match status" value="1"/>
</dbReference>
<dbReference type="InterPro" id="IPR011701">
    <property type="entry name" value="MFS"/>
</dbReference>
<feature type="domain" description="Major facilitator superfamily (MFS) profile" evidence="7">
    <location>
        <begin position="70"/>
        <end position="505"/>
    </location>
</feature>
<evidence type="ECO:0000256" key="2">
    <source>
        <dbReference type="ARBA" id="ARBA00022692"/>
    </source>
</evidence>
<organism evidence="8 9">
    <name type="scientific">Mycena belliarum</name>
    <dbReference type="NCBI Taxonomy" id="1033014"/>
    <lineage>
        <taxon>Eukaryota</taxon>
        <taxon>Fungi</taxon>
        <taxon>Dikarya</taxon>
        <taxon>Basidiomycota</taxon>
        <taxon>Agaricomycotina</taxon>
        <taxon>Agaricomycetes</taxon>
        <taxon>Agaricomycetidae</taxon>
        <taxon>Agaricales</taxon>
        <taxon>Marasmiineae</taxon>
        <taxon>Mycenaceae</taxon>
        <taxon>Mycena</taxon>
    </lineage>
</organism>
<feature type="transmembrane region" description="Helical" evidence="6">
    <location>
        <begin position="70"/>
        <end position="93"/>
    </location>
</feature>
<gene>
    <name evidence="8" type="ORF">B0H15DRAFT_651757</name>
</gene>
<keyword evidence="2 6" id="KW-0812">Transmembrane</keyword>
<dbReference type="PROSITE" id="PS50850">
    <property type="entry name" value="MFS"/>
    <property type="match status" value="1"/>
</dbReference>
<protein>
    <submittedName>
        <fullName evidence="8">Major facilitator superfamily domain-containing protein</fullName>
    </submittedName>
</protein>
<dbReference type="GO" id="GO:0005886">
    <property type="term" value="C:plasma membrane"/>
    <property type="evidence" value="ECO:0007669"/>
    <property type="project" value="TreeGrafter"/>
</dbReference>
<feature type="transmembrane region" description="Helical" evidence="6">
    <location>
        <begin position="222"/>
        <end position="244"/>
    </location>
</feature>
<dbReference type="AlphaFoldDB" id="A0AAD6TPW9"/>
<dbReference type="CDD" id="cd17323">
    <property type="entry name" value="MFS_Tpo1_MDR_like"/>
    <property type="match status" value="1"/>
</dbReference>
<evidence type="ECO:0000256" key="4">
    <source>
        <dbReference type="ARBA" id="ARBA00023136"/>
    </source>
</evidence>
<comment type="subcellular location">
    <subcellularLocation>
        <location evidence="1">Membrane</location>
        <topology evidence="1">Multi-pass membrane protein</topology>
    </subcellularLocation>
</comment>
<accession>A0AAD6TPW9</accession>
<reference evidence="8" key="1">
    <citation type="submission" date="2023-03" db="EMBL/GenBank/DDBJ databases">
        <title>Massive genome expansion in bonnet fungi (Mycena s.s.) driven by repeated elements and novel gene families across ecological guilds.</title>
        <authorList>
            <consortium name="Lawrence Berkeley National Laboratory"/>
            <person name="Harder C.B."/>
            <person name="Miyauchi S."/>
            <person name="Viragh M."/>
            <person name="Kuo A."/>
            <person name="Thoen E."/>
            <person name="Andreopoulos B."/>
            <person name="Lu D."/>
            <person name="Skrede I."/>
            <person name="Drula E."/>
            <person name="Henrissat B."/>
            <person name="Morin E."/>
            <person name="Kohler A."/>
            <person name="Barry K."/>
            <person name="LaButti K."/>
            <person name="Morin E."/>
            <person name="Salamov A."/>
            <person name="Lipzen A."/>
            <person name="Mereny Z."/>
            <person name="Hegedus B."/>
            <person name="Baldrian P."/>
            <person name="Stursova M."/>
            <person name="Weitz H."/>
            <person name="Taylor A."/>
            <person name="Grigoriev I.V."/>
            <person name="Nagy L.G."/>
            <person name="Martin F."/>
            <person name="Kauserud H."/>
        </authorList>
    </citation>
    <scope>NUCLEOTIDE SEQUENCE</scope>
    <source>
        <strain evidence="8">CBHHK173m</strain>
    </source>
</reference>
<evidence type="ECO:0000313" key="9">
    <source>
        <dbReference type="Proteomes" id="UP001222325"/>
    </source>
</evidence>
<dbReference type="PANTHER" id="PTHR23502">
    <property type="entry name" value="MAJOR FACILITATOR SUPERFAMILY"/>
    <property type="match status" value="1"/>
</dbReference>
<proteinExistence type="predicted"/>
<feature type="transmembrane region" description="Helical" evidence="6">
    <location>
        <begin position="105"/>
        <end position="124"/>
    </location>
</feature>
<keyword evidence="3 6" id="KW-1133">Transmembrane helix</keyword>
<feature type="transmembrane region" description="Helical" evidence="6">
    <location>
        <begin position="468"/>
        <end position="490"/>
    </location>
</feature>
<feature type="region of interest" description="Disordered" evidence="5">
    <location>
        <begin position="33"/>
        <end position="58"/>
    </location>
</feature>
<comment type="caution">
    <text evidence="8">The sequence shown here is derived from an EMBL/GenBank/DDBJ whole genome shotgun (WGS) entry which is preliminary data.</text>
</comment>
<evidence type="ECO:0000259" key="7">
    <source>
        <dbReference type="PROSITE" id="PS50850"/>
    </source>
</evidence>
<dbReference type="GO" id="GO:0022857">
    <property type="term" value="F:transmembrane transporter activity"/>
    <property type="evidence" value="ECO:0007669"/>
    <property type="project" value="InterPro"/>
</dbReference>
<evidence type="ECO:0000313" key="8">
    <source>
        <dbReference type="EMBL" id="KAJ7075667.1"/>
    </source>
</evidence>
<dbReference type="Pfam" id="PF07690">
    <property type="entry name" value="MFS_1"/>
    <property type="match status" value="1"/>
</dbReference>
<evidence type="ECO:0000256" key="6">
    <source>
        <dbReference type="SAM" id="Phobius"/>
    </source>
</evidence>
<feature type="transmembrane region" description="Helical" evidence="6">
    <location>
        <begin position="402"/>
        <end position="428"/>
    </location>
</feature>
<evidence type="ECO:0000256" key="5">
    <source>
        <dbReference type="SAM" id="MobiDB-lite"/>
    </source>
</evidence>
<dbReference type="Gene3D" id="1.20.1250.20">
    <property type="entry name" value="MFS general substrate transporter like domains"/>
    <property type="match status" value="1"/>
</dbReference>
<feature type="transmembrane region" description="Helical" evidence="6">
    <location>
        <begin position="194"/>
        <end position="216"/>
    </location>
</feature>
<dbReference type="Proteomes" id="UP001222325">
    <property type="component" value="Unassembled WGS sequence"/>
</dbReference>
<evidence type="ECO:0000256" key="3">
    <source>
        <dbReference type="ARBA" id="ARBA00022989"/>
    </source>
</evidence>
<keyword evidence="9" id="KW-1185">Reference proteome</keyword>
<keyword evidence="4 6" id="KW-0472">Membrane</keyword>
<feature type="transmembrane region" description="Helical" evidence="6">
    <location>
        <begin position="435"/>
        <end position="456"/>
    </location>
</feature>
<dbReference type="InterPro" id="IPR036259">
    <property type="entry name" value="MFS_trans_sf"/>
</dbReference>
<feature type="transmembrane region" description="Helical" evidence="6">
    <location>
        <begin position="136"/>
        <end position="155"/>
    </location>
</feature>
<dbReference type="EMBL" id="JARJCN010000091">
    <property type="protein sequence ID" value="KAJ7075667.1"/>
    <property type="molecule type" value="Genomic_DNA"/>
</dbReference>
<sequence length="505" mass="54541">MGTSEPQPEFSGSTETLDLAGDVDLEARLESKLGSSSDKVDGPINHGPHTLAADDAENPRNWSTARKATINFVLCSWVLTLTYSSTAYVASLTSLMQRYHISQEVAIVGVTLFVLGFAAGPLLFGPASEFYGRRRVYIFSGLCYSAFSFGAAFAPTTAGLLIFRFFSGFFGAASINNVPASVGDYTTHIERGRYTILYALMAFGGPALGPLASAFIEHEAGFHWNFRVMAIFSTFMSILVALVPETHGPTLLKRRIAKAGNAPPPLDFLQVMGVFKVALARPIIYLFTEPVVMLVSIYLSVLYGILYGFFEAFTIVYLEIRGFESTSYGLTYIALGLGFLVACGMLGTIGHTLYVRSANADIAKGIPVRPEARLGLAYFGAILSPISLFLFAWTAPFPQIHWIVPCIAEFLFACSMLLIFTGFIPYLIDCYHMTAASALAAGMASRALVGSAFPLFTLQMYHGLTVQGATSLLAGIACLLAPIPFIFRVYGGKMRARSRTAGAGH</sequence>
<dbReference type="InterPro" id="IPR020846">
    <property type="entry name" value="MFS_dom"/>
</dbReference>
<feature type="transmembrane region" description="Helical" evidence="6">
    <location>
        <begin position="330"/>
        <end position="355"/>
    </location>
</feature>